<dbReference type="KEGG" id="pspi:PS2015_203"/>
<proteinExistence type="predicted"/>
<dbReference type="STRING" id="1249552.PS2015_203"/>
<accession>A0A0S2K979</accession>
<dbReference type="Proteomes" id="UP000065641">
    <property type="component" value="Chromosome"/>
</dbReference>
<dbReference type="EMBL" id="CP013189">
    <property type="protein sequence ID" value="ALO44897.1"/>
    <property type="molecule type" value="Genomic_DNA"/>
</dbReference>
<dbReference type="PANTHER" id="PTHR35901:SF1">
    <property type="entry name" value="EXONUCLEASE VAPC9"/>
    <property type="match status" value="1"/>
</dbReference>
<organism evidence="3 4">
    <name type="scientific">Pseudohongiella spirulinae</name>
    <dbReference type="NCBI Taxonomy" id="1249552"/>
    <lineage>
        <taxon>Bacteria</taxon>
        <taxon>Pseudomonadati</taxon>
        <taxon>Pseudomonadota</taxon>
        <taxon>Gammaproteobacteria</taxon>
        <taxon>Pseudomonadales</taxon>
        <taxon>Pseudohongiellaceae</taxon>
        <taxon>Pseudohongiella</taxon>
    </lineage>
</organism>
<dbReference type="InterPro" id="IPR029060">
    <property type="entry name" value="PIN-like_dom_sf"/>
</dbReference>
<dbReference type="InterPro" id="IPR044153">
    <property type="entry name" value="PIN_Pae0151-like"/>
</dbReference>
<dbReference type="PATRIC" id="fig|1249552.3.peg.209"/>
<dbReference type="RefSeq" id="WP_058020417.1">
    <property type="nucleotide sequence ID" value="NZ_CP013189.1"/>
</dbReference>
<protein>
    <submittedName>
        <fullName evidence="3">DNA-binding protein</fullName>
    </submittedName>
</protein>
<gene>
    <name evidence="3" type="ORF">PS2015_203</name>
</gene>
<sequence>MIVADTNTIAYLYLPTAQTDDVVSLLHKDPNWVAPLLWRSEFRNVLALYVRKGVIDLSTAIAMQSQAEQQLAENEYSVNSTDVLALASESGCSAYDCEFVSLAKSLDLKLITGDKKLIQMFPEIAMTAGDYLRAEP</sequence>
<evidence type="ECO:0000256" key="1">
    <source>
        <dbReference type="ARBA" id="ARBA00022842"/>
    </source>
</evidence>
<feature type="domain" description="PIN" evidence="2">
    <location>
        <begin position="2"/>
        <end position="119"/>
    </location>
</feature>
<dbReference type="Gene3D" id="3.40.50.1010">
    <property type="entry name" value="5'-nuclease"/>
    <property type="match status" value="1"/>
</dbReference>
<dbReference type="OrthoDB" id="1494007at2"/>
<keyword evidence="3" id="KW-0238">DNA-binding</keyword>
<evidence type="ECO:0000313" key="3">
    <source>
        <dbReference type="EMBL" id="ALO44897.1"/>
    </source>
</evidence>
<dbReference type="GO" id="GO:0003677">
    <property type="term" value="F:DNA binding"/>
    <property type="evidence" value="ECO:0007669"/>
    <property type="project" value="UniProtKB-KW"/>
</dbReference>
<evidence type="ECO:0000259" key="2">
    <source>
        <dbReference type="Pfam" id="PF01850"/>
    </source>
</evidence>
<dbReference type="SUPFAM" id="SSF88723">
    <property type="entry name" value="PIN domain-like"/>
    <property type="match status" value="1"/>
</dbReference>
<dbReference type="InterPro" id="IPR051619">
    <property type="entry name" value="TypeII_TA_RNase_PINc/VapC"/>
</dbReference>
<keyword evidence="4" id="KW-1185">Reference proteome</keyword>
<dbReference type="Pfam" id="PF01850">
    <property type="entry name" value="PIN"/>
    <property type="match status" value="1"/>
</dbReference>
<keyword evidence="1" id="KW-0460">Magnesium</keyword>
<reference evidence="3 4" key="1">
    <citation type="submission" date="2015-11" db="EMBL/GenBank/DDBJ databases">
        <authorList>
            <person name="Zhang Y."/>
            <person name="Guo Z."/>
        </authorList>
    </citation>
    <scope>NUCLEOTIDE SEQUENCE [LARGE SCALE GENOMIC DNA]</scope>
    <source>
        <strain evidence="3 4">KCTC 32221</strain>
    </source>
</reference>
<evidence type="ECO:0000313" key="4">
    <source>
        <dbReference type="Proteomes" id="UP000065641"/>
    </source>
</evidence>
<dbReference type="AlphaFoldDB" id="A0A0S2K979"/>
<name>A0A0S2K979_9GAMM</name>
<dbReference type="InterPro" id="IPR002716">
    <property type="entry name" value="PIN_dom"/>
</dbReference>
<dbReference type="PANTHER" id="PTHR35901">
    <property type="entry name" value="RIBONUCLEASE VAPC3"/>
    <property type="match status" value="1"/>
</dbReference>
<dbReference type="CDD" id="cd09873">
    <property type="entry name" value="PIN_Pae0151-like"/>
    <property type="match status" value="1"/>
</dbReference>